<keyword evidence="3" id="KW-0479">Metal-binding</keyword>
<proteinExistence type="inferred from homology"/>
<evidence type="ECO:0000256" key="1">
    <source>
        <dbReference type="ARBA" id="ARBA00001947"/>
    </source>
</evidence>
<reference evidence="6 7" key="1">
    <citation type="submission" date="2022-07" db="EMBL/GenBank/DDBJ databases">
        <authorList>
            <person name="Li W.-J."/>
            <person name="Deng Q.-Q."/>
        </authorList>
    </citation>
    <scope>NUCLEOTIDE SEQUENCE [LARGE SCALE GENOMIC DNA]</scope>
    <source>
        <strain evidence="6 7">SYSU M60028</strain>
    </source>
</reference>
<evidence type="ECO:0000256" key="5">
    <source>
        <dbReference type="ARBA" id="ARBA00023002"/>
    </source>
</evidence>
<dbReference type="SUPFAM" id="SSF51735">
    <property type="entry name" value="NAD(P)-binding Rossmann-fold domains"/>
    <property type="match status" value="1"/>
</dbReference>
<organism evidence="6 7">
    <name type="scientific">Alsobacter ponti</name>
    <dbReference type="NCBI Taxonomy" id="2962936"/>
    <lineage>
        <taxon>Bacteria</taxon>
        <taxon>Pseudomonadati</taxon>
        <taxon>Pseudomonadota</taxon>
        <taxon>Alphaproteobacteria</taxon>
        <taxon>Hyphomicrobiales</taxon>
        <taxon>Alsobacteraceae</taxon>
        <taxon>Alsobacter</taxon>
    </lineage>
</organism>
<comment type="caution">
    <text evidence="6">The sequence shown here is derived from an EMBL/GenBank/DDBJ whole genome shotgun (WGS) entry which is preliminary data.</text>
</comment>
<dbReference type="EMBL" id="JANCLU010000005">
    <property type="protein sequence ID" value="MCP8938384.1"/>
    <property type="molecule type" value="Genomic_DNA"/>
</dbReference>
<keyword evidence="4" id="KW-0862">Zinc</keyword>
<dbReference type="PANTHER" id="PTHR43350">
    <property type="entry name" value="NAD-DEPENDENT ALCOHOL DEHYDROGENASE"/>
    <property type="match status" value="1"/>
</dbReference>
<dbReference type="Proteomes" id="UP001205890">
    <property type="component" value="Unassembled WGS sequence"/>
</dbReference>
<evidence type="ECO:0000313" key="6">
    <source>
        <dbReference type="EMBL" id="MCP8938384.1"/>
    </source>
</evidence>
<dbReference type="InterPro" id="IPR036291">
    <property type="entry name" value="NAD(P)-bd_dom_sf"/>
</dbReference>
<evidence type="ECO:0000256" key="4">
    <source>
        <dbReference type="ARBA" id="ARBA00022833"/>
    </source>
</evidence>
<dbReference type="InterPro" id="IPR011032">
    <property type="entry name" value="GroES-like_sf"/>
</dbReference>
<dbReference type="RefSeq" id="WP_254740238.1">
    <property type="nucleotide sequence ID" value="NZ_JANCLU010000005.1"/>
</dbReference>
<comment type="cofactor">
    <cofactor evidence="1">
        <name>Zn(2+)</name>
        <dbReference type="ChEBI" id="CHEBI:29105"/>
    </cofactor>
</comment>
<gene>
    <name evidence="6" type="ORF">NK718_07640</name>
</gene>
<evidence type="ECO:0000313" key="7">
    <source>
        <dbReference type="Proteomes" id="UP001205890"/>
    </source>
</evidence>
<dbReference type="Gene3D" id="3.90.180.10">
    <property type="entry name" value="Medium-chain alcohol dehydrogenases, catalytic domain"/>
    <property type="match status" value="1"/>
</dbReference>
<keyword evidence="7" id="KW-1185">Reference proteome</keyword>
<dbReference type="SUPFAM" id="SSF50129">
    <property type="entry name" value="GroES-like"/>
    <property type="match status" value="1"/>
</dbReference>
<evidence type="ECO:0000256" key="2">
    <source>
        <dbReference type="ARBA" id="ARBA00008072"/>
    </source>
</evidence>
<comment type="similarity">
    <text evidence="2">Belongs to the zinc-containing alcohol dehydrogenase family.</text>
</comment>
<accession>A0ABT1LA60</accession>
<dbReference type="CDD" id="cd08255">
    <property type="entry name" value="2-desacetyl-2-hydroxyethyl_bacteriochlorophyllide_like"/>
    <property type="match status" value="1"/>
</dbReference>
<evidence type="ECO:0000256" key="3">
    <source>
        <dbReference type="ARBA" id="ARBA00022723"/>
    </source>
</evidence>
<name>A0ABT1LA60_9HYPH</name>
<keyword evidence="5" id="KW-0560">Oxidoreductase</keyword>
<sequence length="337" mass="35106">MGNEAAGHEHESGARGSSSRALWYVAPGRAEIRPASLGGRPEDVQVRALWSGISRGTERLVASGRVPAAEHGRMRAPLQEGDFPFPVKYGYCAVGVAEGGPDALIGRTVFCLHPHQDSFRAPAHLVQPLPAGLPARRAILAANMETALNATWDGGVGPADRVVVVGAGLVGLLVAYLCARMPGTEVTVVDVEAARAALAGSLGARFAAPADAPVDADVVFHASGAPAGLATAIGCAGFESRVVEMSWFGEGDVPAPLGGAFHSRRLRIVSSQVGHVAAARRARWTHARRLAAALDLLRDDALDALITEEVAFDDLPAAIPRILAERAPGLATAVRYR</sequence>
<dbReference type="PANTHER" id="PTHR43350:SF19">
    <property type="entry name" value="D-GULOSIDE 3-DEHYDROGENASE"/>
    <property type="match status" value="1"/>
</dbReference>
<protein>
    <submittedName>
        <fullName evidence="6">Zinc-binding alcohol dehydrogenase</fullName>
    </submittedName>
</protein>
<dbReference type="Gene3D" id="3.40.50.720">
    <property type="entry name" value="NAD(P)-binding Rossmann-like Domain"/>
    <property type="match status" value="1"/>
</dbReference>